<sequence>MKTSQLEKHPSGLFRVGDMEGRSQMPYPIFKSLTLRKR</sequence>
<accession>A0ABQ0IYX4</accession>
<feature type="compositionally biased region" description="Basic and acidic residues" evidence="1">
    <location>
        <begin position="1"/>
        <end position="10"/>
    </location>
</feature>
<evidence type="ECO:0000313" key="2">
    <source>
        <dbReference type="EMBL" id="GAD27412.1"/>
    </source>
</evidence>
<dbReference type="EMBL" id="BASM01000029">
    <property type="protein sequence ID" value="GAD27412.1"/>
    <property type="molecule type" value="Genomic_DNA"/>
</dbReference>
<organism evidence="2 3">
    <name type="scientific">Gluconobacter thailandicus NBRC 3257</name>
    <dbReference type="NCBI Taxonomy" id="1381097"/>
    <lineage>
        <taxon>Bacteria</taxon>
        <taxon>Pseudomonadati</taxon>
        <taxon>Pseudomonadota</taxon>
        <taxon>Alphaproteobacteria</taxon>
        <taxon>Acetobacterales</taxon>
        <taxon>Acetobacteraceae</taxon>
        <taxon>Gluconobacter</taxon>
    </lineage>
</organism>
<name>A0ABQ0IYX4_GLUTH</name>
<evidence type="ECO:0000313" key="3">
    <source>
        <dbReference type="Proteomes" id="UP000018209"/>
    </source>
</evidence>
<dbReference type="Proteomes" id="UP000018209">
    <property type="component" value="Unassembled WGS sequence"/>
</dbReference>
<feature type="region of interest" description="Disordered" evidence="1">
    <location>
        <begin position="1"/>
        <end position="20"/>
    </location>
</feature>
<keyword evidence="3" id="KW-1185">Reference proteome</keyword>
<protein>
    <submittedName>
        <fullName evidence="2">Uncharacterized protein</fullName>
    </submittedName>
</protein>
<evidence type="ECO:0000256" key="1">
    <source>
        <dbReference type="SAM" id="MobiDB-lite"/>
    </source>
</evidence>
<reference evidence="2 3" key="1">
    <citation type="submission" date="2013-08" db="EMBL/GenBank/DDBJ databases">
        <title>Gluconobacter thailandicus NBRC 3257 whole genome sequence.</title>
        <authorList>
            <person name="Matsutani M."/>
            <person name="Yakushi T."/>
            <person name="Matsushita K."/>
        </authorList>
    </citation>
    <scope>NUCLEOTIDE SEQUENCE [LARGE SCALE GENOMIC DNA]</scope>
    <source>
        <strain evidence="2 3">NBRC 3257</strain>
    </source>
</reference>
<proteinExistence type="predicted"/>
<gene>
    <name evidence="2" type="ORF">NBRC3257_2411</name>
</gene>
<comment type="caution">
    <text evidence="2">The sequence shown here is derived from an EMBL/GenBank/DDBJ whole genome shotgun (WGS) entry which is preliminary data.</text>
</comment>